<dbReference type="EC" id="3.5.5.1" evidence="4"/>
<dbReference type="InterPro" id="IPR036526">
    <property type="entry name" value="C-N_Hydrolase_sf"/>
</dbReference>
<evidence type="ECO:0000256" key="4">
    <source>
        <dbReference type="ARBA" id="ARBA00039045"/>
    </source>
</evidence>
<dbReference type="PANTHER" id="PTHR46044">
    <property type="entry name" value="NITRILASE"/>
    <property type="match status" value="1"/>
</dbReference>
<feature type="domain" description="CN hydrolase" evidence="5">
    <location>
        <begin position="5"/>
        <end position="191"/>
    </location>
</feature>
<dbReference type="PANTHER" id="PTHR46044:SF14">
    <property type="entry name" value="ARYLACETONITRILASE"/>
    <property type="match status" value="1"/>
</dbReference>
<dbReference type="RefSeq" id="XP_001904396.1">
    <property type="nucleotide sequence ID" value="XM_001904361.1"/>
</dbReference>
<dbReference type="KEGG" id="pan:PODANSg1416"/>
<dbReference type="HOGENOM" id="CLU_030130_6_4_1"/>
<keyword evidence="2" id="KW-0378">Hydrolase</keyword>
<dbReference type="VEuPathDB" id="FungiDB:PODANS_5_12870"/>
<evidence type="ECO:0000256" key="2">
    <source>
        <dbReference type="ARBA" id="ARBA00022801"/>
    </source>
</evidence>
<proteinExistence type="inferred from homology"/>
<reference evidence="6" key="1">
    <citation type="journal article" date="2008" name="Genome Biol.">
        <title>The genome sequence of the model ascomycete fungus Podospora anserina.</title>
        <authorList>
            <person name="Espagne E."/>
            <person name="Lespinet O."/>
            <person name="Malagnac F."/>
            <person name="Da Silva C."/>
            <person name="Jaillon O."/>
            <person name="Porcel B.M."/>
            <person name="Couloux A."/>
            <person name="Aury J.-M."/>
            <person name="Segurens B."/>
            <person name="Poulain J."/>
            <person name="Anthouard V."/>
            <person name="Grossetete S."/>
            <person name="Khalili H."/>
            <person name="Coppin E."/>
            <person name="Dequard-Chablat M."/>
            <person name="Picard M."/>
            <person name="Contamine V."/>
            <person name="Arnaise S."/>
            <person name="Bourdais A."/>
            <person name="Berteaux-Lecellier V."/>
            <person name="Gautheret D."/>
            <person name="de Vries R.P."/>
            <person name="Battaglia E."/>
            <person name="Coutinho P.M."/>
            <person name="Danchin E.G.J."/>
            <person name="Henrissat B."/>
            <person name="El Khoury R."/>
            <person name="Sainsard-Chanet A."/>
            <person name="Boivin A."/>
            <person name="Pinan-Lucarre B."/>
            <person name="Sellem C.H."/>
            <person name="Debuchy R."/>
            <person name="Wincker P."/>
            <person name="Weissenbach J."/>
            <person name="Silar P."/>
        </authorList>
    </citation>
    <scope>NUCLEOTIDE SEQUENCE [LARGE SCALE GENOMIC DNA]</scope>
    <source>
        <strain evidence="6">S mat+</strain>
    </source>
</reference>
<dbReference type="AlphaFoldDB" id="B2AFF7"/>
<dbReference type="InterPro" id="IPR003010">
    <property type="entry name" value="C-N_Hydrolase"/>
</dbReference>
<dbReference type="GO" id="GO:0000257">
    <property type="term" value="F:nitrilase activity"/>
    <property type="evidence" value="ECO:0007669"/>
    <property type="project" value="UniProtKB-EC"/>
</dbReference>
<dbReference type="Gene3D" id="3.60.110.10">
    <property type="entry name" value="Carbon-nitrogen hydrolase"/>
    <property type="match status" value="2"/>
</dbReference>
<evidence type="ECO:0000256" key="3">
    <source>
        <dbReference type="ARBA" id="ARBA00036406"/>
    </source>
</evidence>
<dbReference type="Pfam" id="PF00795">
    <property type="entry name" value="CN_hydrolase"/>
    <property type="match status" value="1"/>
</dbReference>
<reference evidence="6" key="2">
    <citation type="submission" date="2008-07" db="EMBL/GenBank/DDBJ databases">
        <authorList>
            <person name="Genoscope - CEA"/>
        </authorList>
    </citation>
    <scope>NUCLEOTIDE SEQUENCE</scope>
    <source>
        <strain evidence="6">S mat+</strain>
    </source>
</reference>
<evidence type="ECO:0000259" key="5">
    <source>
        <dbReference type="PROSITE" id="PS50263"/>
    </source>
</evidence>
<gene>
    <name evidence="6" type="ORF">PODANS_5_12870</name>
</gene>
<dbReference type="PROSITE" id="PS50263">
    <property type="entry name" value="CN_HYDROLASE"/>
    <property type="match status" value="1"/>
</dbReference>
<evidence type="ECO:0000256" key="1">
    <source>
        <dbReference type="ARBA" id="ARBA00008129"/>
    </source>
</evidence>
<comment type="catalytic activity">
    <reaction evidence="3">
        <text>a nitrile + 2 H2O = a carboxylate + NH4(+)</text>
        <dbReference type="Rhea" id="RHEA:21724"/>
        <dbReference type="ChEBI" id="CHEBI:15377"/>
        <dbReference type="ChEBI" id="CHEBI:18379"/>
        <dbReference type="ChEBI" id="CHEBI:28938"/>
        <dbReference type="ChEBI" id="CHEBI:29067"/>
        <dbReference type="EC" id="3.5.5.1"/>
    </reaction>
</comment>
<dbReference type="EMBL" id="CU633459">
    <property type="protein sequence ID" value="CAP62176.1"/>
    <property type="molecule type" value="Genomic_DNA"/>
</dbReference>
<sequence>MPTPFRVAVIQAEPVYLDMMATIEESCRLSAEAAAGGAKLVAFPDRWAPGYPPWIWARPVDHKLYTRYVCNALPVESEAMDPLPAVSTSPRPSFSPQGEVLLHRRKIKSTHMERTIFGDGSGNDFDNVAEIYFGPDHGMVKVGCLASLEHTQPLLKYHTISQGEKIHVAMWPPVSPRVANEMGRSHPILWD</sequence>
<dbReference type="GeneID" id="6188531"/>
<protein>
    <recommendedName>
        <fullName evidence="4">nitrilase</fullName>
        <ecNumber evidence="4">3.5.5.1</ecNumber>
    </recommendedName>
</protein>
<dbReference type="OrthoDB" id="10250282at2759"/>
<accession>B2AFF7</accession>
<comment type="similarity">
    <text evidence="1">Belongs to the carbon-nitrogen hydrolase superfamily. Nitrilase family.</text>
</comment>
<dbReference type="SUPFAM" id="SSF56317">
    <property type="entry name" value="Carbon-nitrogen hydrolase"/>
    <property type="match status" value="1"/>
</dbReference>
<name>B2AFF7_PODAN</name>
<organism evidence="6">
    <name type="scientific">Podospora anserina (strain S / ATCC MYA-4624 / DSM 980 / FGSC 10383)</name>
    <name type="common">Pleurage anserina</name>
    <dbReference type="NCBI Taxonomy" id="515849"/>
    <lineage>
        <taxon>Eukaryota</taxon>
        <taxon>Fungi</taxon>
        <taxon>Dikarya</taxon>
        <taxon>Ascomycota</taxon>
        <taxon>Pezizomycotina</taxon>
        <taxon>Sordariomycetes</taxon>
        <taxon>Sordariomycetidae</taxon>
        <taxon>Sordariales</taxon>
        <taxon>Podosporaceae</taxon>
        <taxon>Podospora</taxon>
        <taxon>Podospora anserina</taxon>
    </lineage>
</organism>
<evidence type="ECO:0000313" key="6">
    <source>
        <dbReference type="EMBL" id="CAP62176.1"/>
    </source>
</evidence>
<dbReference type="InterPro" id="IPR044149">
    <property type="entry name" value="Nitrilases_CHs"/>
</dbReference>